<evidence type="ECO:0000256" key="1">
    <source>
        <dbReference type="SAM" id="Phobius"/>
    </source>
</evidence>
<feature type="transmembrane region" description="Helical" evidence="1">
    <location>
        <begin position="20"/>
        <end position="36"/>
    </location>
</feature>
<dbReference type="RefSeq" id="WP_282756349.1">
    <property type="nucleotide sequence ID" value="NZ_JASCTH010000001.1"/>
</dbReference>
<accession>A0ABT6WBL0</accession>
<evidence type="ECO:0000313" key="3">
    <source>
        <dbReference type="Proteomes" id="UP001241758"/>
    </source>
</evidence>
<protein>
    <submittedName>
        <fullName evidence="2">Uncharacterized protein</fullName>
    </submittedName>
</protein>
<comment type="caution">
    <text evidence="2">The sequence shown here is derived from an EMBL/GenBank/DDBJ whole genome shotgun (WGS) entry which is preliminary data.</text>
</comment>
<reference evidence="2 3" key="1">
    <citation type="submission" date="2023-05" db="EMBL/GenBank/DDBJ databases">
        <title>Actinoplanes sp. NEAU-A12 genome sequencing.</title>
        <authorList>
            <person name="Wang Z.-S."/>
        </authorList>
    </citation>
    <scope>NUCLEOTIDE SEQUENCE [LARGE SCALE GENOMIC DNA]</scope>
    <source>
        <strain evidence="2 3">NEAU-A12</strain>
    </source>
</reference>
<keyword evidence="3" id="KW-1185">Reference proteome</keyword>
<organism evidence="2 3">
    <name type="scientific">Actinoplanes sandaracinus</name>
    <dbReference type="NCBI Taxonomy" id="3045177"/>
    <lineage>
        <taxon>Bacteria</taxon>
        <taxon>Bacillati</taxon>
        <taxon>Actinomycetota</taxon>
        <taxon>Actinomycetes</taxon>
        <taxon>Micromonosporales</taxon>
        <taxon>Micromonosporaceae</taxon>
        <taxon>Actinoplanes</taxon>
    </lineage>
</organism>
<feature type="transmembrane region" description="Helical" evidence="1">
    <location>
        <begin position="48"/>
        <end position="70"/>
    </location>
</feature>
<keyword evidence="1" id="KW-1133">Transmembrane helix</keyword>
<evidence type="ECO:0000313" key="2">
    <source>
        <dbReference type="EMBL" id="MDI6097131.1"/>
    </source>
</evidence>
<gene>
    <name evidence="2" type="ORF">QLQ12_00725</name>
</gene>
<feature type="transmembrane region" description="Helical" evidence="1">
    <location>
        <begin position="160"/>
        <end position="179"/>
    </location>
</feature>
<proteinExistence type="predicted"/>
<dbReference type="Proteomes" id="UP001241758">
    <property type="component" value="Unassembled WGS sequence"/>
</dbReference>
<keyword evidence="1" id="KW-0472">Membrane</keyword>
<sequence length="180" mass="17873">MITGSVRITAAALPSRSVPGLLAVSAAALISIAAIVGRSLSGGVGTGLLLVGLLVPLLVVAAVVAAQRWVPAGAGSNAVWEFTVRAASGSTVHVVLRTDAPRDSLRSGDLVRLTPSRSGSLARAATGRGGSVRAVEVLAALDGPVIRRVTATAALPPAQILGLALAVALLAETIAMVLLL</sequence>
<dbReference type="EMBL" id="JASCTH010000001">
    <property type="protein sequence ID" value="MDI6097131.1"/>
    <property type="molecule type" value="Genomic_DNA"/>
</dbReference>
<keyword evidence="1" id="KW-0812">Transmembrane</keyword>
<name>A0ABT6WBL0_9ACTN</name>